<keyword evidence="10" id="KW-1185">Reference proteome</keyword>
<dbReference type="GO" id="GO:0005886">
    <property type="term" value="C:plasma membrane"/>
    <property type="evidence" value="ECO:0007669"/>
    <property type="project" value="UniProtKB-SubCell"/>
</dbReference>
<keyword evidence="3" id="KW-1003">Cell membrane</keyword>
<evidence type="ECO:0000256" key="6">
    <source>
        <dbReference type="ARBA" id="ARBA00023136"/>
    </source>
</evidence>
<feature type="transmembrane region" description="Helical" evidence="7">
    <location>
        <begin position="241"/>
        <end position="262"/>
    </location>
</feature>
<name>A0A2R5EGJ6_9BACL</name>
<dbReference type="PROSITE" id="PS50928">
    <property type="entry name" value="ABC_TM1"/>
    <property type="match status" value="1"/>
</dbReference>
<keyword evidence="6 7" id="KW-0472">Membrane</keyword>
<accession>A0A2R5EGJ6</accession>
<comment type="caution">
    <text evidence="9">The sequence shown here is derived from an EMBL/GenBank/DDBJ whole genome shotgun (WGS) entry which is preliminary data.</text>
</comment>
<dbReference type="EMBL" id="BDQX01000011">
    <property type="protein sequence ID" value="GBG05637.1"/>
    <property type="molecule type" value="Genomic_DNA"/>
</dbReference>
<dbReference type="SUPFAM" id="SSF161098">
    <property type="entry name" value="MetI-like"/>
    <property type="match status" value="1"/>
</dbReference>
<dbReference type="PANTHER" id="PTHR43744">
    <property type="entry name" value="ABC TRANSPORTER PERMEASE PROTEIN MG189-RELATED-RELATED"/>
    <property type="match status" value="1"/>
</dbReference>
<feature type="transmembrane region" description="Helical" evidence="7">
    <location>
        <begin position="106"/>
        <end position="130"/>
    </location>
</feature>
<dbReference type="PANTHER" id="PTHR43744:SF12">
    <property type="entry name" value="ABC TRANSPORTER PERMEASE PROTEIN MG189-RELATED"/>
    <property type="match status" value="1"/>
</dbReference>
<feature type="domain" description="ABC transmembrane type-1" evidence="8">
    <location>
        <begin position="71"/>
        <end position="262"/>
    </location>
</feature>
<dbReference type="RefSeq" id="WP_108991106.1">
    <property type="nucleotide sequence ID" value="NZ_BDQX01000011.1"/>
</dbReference>
<feature type="transmembrane region" description="Helical" evidence="7">
    <location>
        <begin position="183"/>
        <end position="205"/>
    </location>
</feature>
<evidence type="ECO:0000313" key="10">
    <source>
        <dbReference type="Proteomes" id="UP000245202"/>
    </source>
</evidence>
<gene>
    <name evidence="9" type="ORF">PAT3040_00121</name>
</gene>
<dbReference type="InterPro" id="IPR000515">
    <property type="entry name" value="MetI-like"/>
</dbReference>
<evidence type="ECO:0000259" key="8">
    <source>
        <dbReference type="PROSITE" id="PS50928"/>
    </source>
</evidence>
<comment type="similarity">
    <text evidence="7">Belongs to the binding-protein-dependent transport system permease family.</text>
</comment>
<dbReference type="AlphaFoldDB" id="A0A2R5EGJ6"/>
<feature type="transmembrane region" description="Helical" evidence="7">
    <location>
        <begin position="142"/>
        <end position="162"/>
    </location>
</feature>
<reference evidence="9 10" key="1">
    <citation type="submission" date="2017-08" db="EMBL/GenBank/DDBJ databases">
        <title>Substantial Increase in Enzyme Production by Combined Drug-Resistance Mutations in Paenibacillus agaridevorans.</title>
        <authorList>
            <person name="Tanaka Y."/>
            <person name="Funane K."/>
            <person name="Hosaka T."/>
            <person name="Shiwa Y."/>
            <person name="Fujita N."/>
            <person name="Miyazaki T."/>
            <person name="Yoshikawa H."/>
            <person name="Murakami K."/>
            <person name="Kasahara K."/>
            <person name="Inaoka T."/>
            <person name="Hiraga Y."/>
            <person name="Ochi K."/>
        </authorList>
    </citation>
    <scope>NUCLEOTIDE SEQUENCE [LARGE SCALE GENOMIC DNA]</scope>
    <source>
        <strain evidence="9 10">T-3040</strain>
    </source>
</reference>
<dbReference type="InterPro" id="IPR035906">
    <property type="entry name" value="MetI-like_sf"/>
</dbReference>
<evidence type="ECO:0000256" key="1">
    <source>
        <dbReference type="ARBA" id="ARBA00004651"/>
    </source>
</evidence>
<sequence>MTNNRLFGALRMLPVYGLFLIIVYPLFYMVFNSLRTTREIMMQPSGLWSSSGPQWSNYAEAFVIGKVSVYFANSAFVTISSLVITLAVVTLAAYSLGKWKPPGHSVLFVGFLATLMITGEMTTIPIFLMLRDLDLLNSHPGLILAYVGGGIGMAIYLIRNFVLSLPKELDEAARIDGAGYMRVFWSIDLPLIVPVLAVVAIMSFVGVWSEFFWALITITDDKLKTLPLGLLNFQSQYNTNYGVLLAGLTIVTLPSLLVYLFFSRYFIEGMTAGAVKG</sequence>
<evidence type="ECO:0000313" key="9">
    <source>
        <dbReference type="EMBL" id="GBG05637.1"/>
    </source>
</evidence>
<keyword evidence="2 7" id="KW-0813">Transport</keyword>
<evidence type="ECO:0000256" key="3">
    <source>
        <dbReference type="ARBA" id="ARBA00022475"/>
    </source>
</evidence>
<proteinExistence type="inferred from homology"/>
<protein>
    <submittedName>
        <fullName evidence="9">ABC transporter permease</fullName>
    </submittedName>
</protein>
<keyword evidence="4 7" id="KW-0812">Transmembrane</keyword>
<dbReference type="CDD" id="cd06261">
    <property type="entry name" value="TM_PBP2"/>
    <property type="match status" value="1"/>
</dbReference>
<feature type="transmembrane region" description="Helical" evidence="7">
    <location>
        <begin position="12"/>
        <end position="31"/>
    </location>
</feature>
<evidence type="ECO:0000256" key="4">
    <source>
        <dbReference type="ARBA" id="ARBA00022692"/>
    </source>
</evidence>
<comment type="subcellular location">
    <subcellularLocation>
        <location evidence="1 7">Cell membrane</location>
        <topology evidence="1 7">Multi-pass membrane protein</topology>
    </subcellularLocation>
</comment>
<feature type="transmembrane region" description="Helical" evidence="7">
    <location>
        <begin position="70"/>
        <end position="94"/>
    </location>
</feature>
<keyword evidence="5 7" id="KW-1133">Transmembrane helix</keyword>
<dbReference type="Gene3D" id="1.10.3720.10">
    <property type="entry name" value="MetI-like"/>
    <property type="match status" value="1"/>
</dbReference>
<evidence type="ECO:0000256" key="2">
    <source>
        <dbReference type="ARBA" id="ARBA00022448"/>
    </source>
</evidence>
<dbReference type="Pfam" id="PF00528">
    <property type="entry name" value="BPD_transp_1"/>
    <property type="match status" value="1"/>
</dbReference>
<dbReference type="Proteomes" id="UP000245202">
    <property type="component" value="Unassembled WGS sequence"/>
</dbReference>
<dbReference type="GO" id="GO:0055085">
    <property type="term" value="P:transmembrane transport"/>
    <property type="evidence" value="ECO:0007669"/>
    <property type="project" value="InterPro"/>
</dbReference>
<organism evidence="9 10">
    <name type="scientific">Paenibacillus agaridevorans</name>
    <dbReference type="NCBI Taxonomy" id="171404"/>
    <lineage>
        <taxon>Bacteria</taxon>
        <taxon>Bacillati</taxon>
        <taxon>Bacillota</taxon>
        <taxon>Bacilli</taxon>
        <taxon>Bacillales</taxon>
        <taxon>Paenibacillaceae</taxon>
        <taxon>Paenibacillus</taxon>
    </lineage>
</organism>
<evidence type="ECO:0000256" key="7">
    <source>
        <dbReference type="RuleBase" id="RU363032"/>
    </source>
</evidence>
<evidence type="ECO:0000256" key="5">
    <source>
        <dbReference type="ARBA" id="ARBA00022989"/>
    </source>
</evidence>